<dbReference type="Gene3D" id="2.80.10.50">
    <property type="match status" value="3"/>
</dbReference>
<dbReference type="InterPro" id="IPR013431">
    <property type="entry name" value="Delta_60_rpt"/>
</dbReference>
<dbReference type="AlphaFoldDB" id="B8FE50"/>
<feature type="chain" id="PRO_5002871597" evidence="1">
    <location>
        <begin position="20"/>
        <end position="446"/>
    </location>
</feature>
<dbReference type="HOGENOM" id="CLU_035226_0_0_7"/>
<name>B8FE50_DESAL</name>
<reference evidence="2 3" key="1">
    <citation type="journal article" date="2012" name="Environ. Microbiol.">
        <title>The genome sequence of Desulfatibacillum alkenivorans AK-01: a blueprint for anaerobic alkane oxidation.</title>
        <authorList>
            <person name="Callaghan A.V."/>
            <person name="Morris B.E."/>
            <person name="Pereira I.A."/>
            <person name="McInerney M.J."/>
            <person name="Austin R.N."/>
            <person name="Groves J.T."/>
            <person name="Kukor J.J."/>
            <person name="Suflita J.M."/>
            <person name="Young L.Y."/>
            <person name="Zylstra G.J."/>
            <person name="Wawrik B."/>
        </authorList>
    </citation>
    <scope>NUCLEOTIDE SEQUENCE [LARGE SCALE GENOMIC DNA]</scope>
    <source>
        <strain evidence="2 3">AK-01</strain>
    </source>
</reference>
<keyword evidence="1" id="KW-0732">Signal</keyword>
<dbReference type="Pfam" id="PF17164">
    <property type="entry name" value="DUF5122"/>
    <property type="match status" value="5"/>
</dbReference>
<feature type="signal peptide" evidence="1">
    <location>
        <begin position="1"/>
        <end position="19"/>
    </location>
</feature>
<dbReference type="KEGG" id="dal:Dalk_5161"/>
<sequence length="446" mass="47746">MKRSFVFLLFLLLCLPSCDDNDSSGFFHSFFGKLDASFNKPEGFVLFDDPFSENDTGVETLIQSDGKIVVMGYSYDGVKNQVLLLRYNPDGTLDNLFGTNGTVYFDDGLDQKGLGLALAQNGAIIVTGYVRYNTKRDILVLKYEPDGTLDNFTTYSSPGEFTDIGFGAAAGPDGRIYIVGEILGANSQDLILLCLDNNLNLETGFGNNGVVTYNGSGDNNDKGFAVAIQPDGKVVVAGADIVVGMIEEDLLVLRYNPNGVLDASFGNNGVFKYSHAGDNADYGNFIALQDDGKIVVTGSAHDGNSYKILLLRLEENGVLDNGFAKGGAAVYPDQPGVFEYAFGVAVSPHGEIFVAGVSDNGPKNQAIVLGYDCNGNLDMDFAENGVFTFTGLPNTDDQANGIAMQADGNIVVTGFSNNGVDNEVLTLRLMGQYNVNWTNDPFSLPQ</sequence>
<dbReference type="eggNOG" id="COG2931">
    <property type="taxonomic scope" value="Bacteria"/>
</dbReference>
<proteinExistence type="predicted"/>
<dbReference type="EMBL" id="CP001322">
    <property type="protein sequence ID" value="ACL06831.1"/>
    <property type="molecule type" value="Genomic_DNA"/>
</dbReference>
<dbReference type="SUPFAM" id="SSF101898">
    <property type="entry name" value="NHL repeat"/>
    <property type="match status" value="1"/>
</dbReference>
<evidence type="ECO:0000256" key="1">
    <source>
        <dbReference type="SAM" id="SignalP"/>
    </source>
</evidence>
<evidence type="ECO:0000313" key="2">
    <source>
        <dbReference type="EMBL" id="ACL06831.1"/>
    </source>
</evidence>
<dbReference type="RefSeq" id="WP_015949868.1">
    <property type="nucleotide sequence ID" value="NC_011768.1"/>
</dbReference>
<accession>B8FE50</accession>
<evidence type="ECO:0000313" key="3">
    <source>
        <dbReference type="Proteomes" id="UP000000739"/>
    </source>
</evidence>
<organism evidence="2 3">
    <name type="scientific">Desulfatibacillum aliphaticivorans</name>
    <dbReference type="NCBI Taxonomy" id="218208"/>
    <lineage>
        <taxon>Bacteria</taxon>
        <taxon>Pseudomonadati</taxon>
        <taxon>Thermodesulfobacteriota</taxon>
        <taxon>Desulfobacteria</taxon>
        <taxon>Desulfobacterales</taxon>
        <taxon>Desulfatibacillaceae</taxon>
        <taxon>Desulfatibacillum</taxon>
    </lineage>
</organism>
<dbReference type="PANTHER" id="PTHR42754">
    <property type="entry name" value="ENDOGLUCANASE"/>
    <property type="match status" value="1"/>
</dbReference>
<keyword evidence="3" id="KW-1185">Reference proteome</keyword>
<gene>
    <name evidence="2" type="ordered locus">Dalk_5161</name>
</gene>
<dbReference type="PANTHER" id="PTHR42754:SF1">
    <property type="entry name" value="LIPOPROTEIN"/>
    <property type="match status" value="1"/>
</dbReference>
<dbReference type="NCBIfam" id="TIGR02608">
    <property type="entry name" value="delta_60_rpt"/>
    <property type="match status" value="6"/>
</dbReference>
<dbReference type="Proteomes" id="UP000000739">
    <property type="component" value="Chromosome"/>
</dbReference>
<protein>
    <submittedName>
        <fullName evidence="2">FG-GAP repeat protein</fullName>
    </submittedName>
</protein>